<dbReference type="AlphaFoldDB" id="A0A5C3QJJ8"/>
<reference evidence="2 3" key="1">
    <citation type="journal article" date="2019" name="Nat. Ecol. Evol.">
        <title>Megaphylogeny resolves global patterns of mushroom evolution.</title>
        <authorList>
            <person name="Varga T."/>
            <person name="Krizsan K."/>
            <person name="Foldi C."/>
            <person name="Dima B."/>
            <person name="Sanchez-Garcia M."/>
            <person name="Sanchez-Ramirez S."/>
            <person name="Szollosi G.J."/>
            <person name="Szarkandi J.G."/>
            <person name="Papp V."/>
            <person name="Albert L."/>
            <person name="Andreopoulos W."/>
            <person name="Angelini C."/>
            <person name="Antonin V."/>
            <person name="Barry K.W."/>
            <person name="Bougher N.L."/>
            <person name="Buchanan P."/>
            <person name="Buyck B."/>
            <person name="Bense V."/>
            <person name="Catcheside P."/>
            <person name="Chovatia M."/>
            <person name="Cooper J."/>
            <person name="Damon W."/>
            <person name="Desjardin D."/>
            <person name="Finy P."/>
            <person name="Geml J."/>
            <person name="Haridas S."/>
            <person name="Hughes K."/>
            <person name="Justo A."/>
            <person name="Karasinski D."/>
            <person name="Kautmanova I."/>
            <person name="Kiss B."/>
            <person name="Kocsube S."/>
            <person name="Kotiranta H."/>
            <person name="LaButti K.M."/>
            <person name="Lechner B.E."/>
            <person name="Liimatainen K."/>
            <person name="Lipzen A."/>
            <person name="Lukacs Z."/>
            <person name="Mihaltcheva S."/>
            <person name="Morgado L.N."/>
            <person name="Niskanen T."/>
            <person name="Noordeloos M.E."/>
            <person name="Ohm R.A."/>
            <person name="Ortiz-Santana B."/>
            <person name="Ovrebo C."/>
            <person name="Racz N."/>
            <person name="Riley R."/>
            <person name="Savchenko A."/>
            <person name="Shiryaev A."/>
            <person name="Soop K."/>
            <person name="Spirin V."/>
            <person name="Szebenyi C."/>
            <person name="Tomsovsky M."/>
            <person name="Tulloss R.E."/>
            <person name="Uehling J."/>
            <person name="Grigoriev I.V."/>
            <person name="Vagvolgyi C."/>
            <person name="Papp T."/>
            <person name="Martin F.M."/>
            <person name="Miettinen O."/>
            <person name="Hibbett D.S."/>
            <person name="Nagy L.G."/>
        </authorList>
    </citation>
    <scope>NUCLEOTIDE SEQUENCE [LARGE SCALE GENOMIC DNA]</scope>
    <source>
        <strain evidence="2 3">CBS 309.79</strain>
    </source>
</reference>
<dbReference type="OrthoDB" id="5600002at2759"/>
<feature type="compositionally biased region" description="Low complexity" evidence="1">
    <location>
        <begin position="151"/>
        <end position="163"/>
    </location>
</feature>
<dbReference type="STRING" id="1884261.A0A5C3QJJ8"/>
<feature type="compositionally biased region" description="Low complexity" evidence="1">
    <location>
        <begin position="83"/>
        <end position="96"/>
    </location>
</feature>
<protein>
    <submittedName>
        <fullName evidence="2">Uncharacterized protein</fullName>
    </submittedName>
</protein>
<accession>A0A5C3QJJ8</accession>
<feature type="region of interest" description="Disordered" evidence="1">
    <location>
        <begin position="21"/>
        <end position="194"/>
    </location>
</feature>
<proteinExistence type="predicted"/>
<name>A0A5C3QJJ8_9AGAR</name>
<evidence type="ECO:0000313" key="2">
    <source>
        <dbReference type="EMBL" id="TFL02195.1"/>
    </source>
</evidence>
<evidence type="ECO:0000256" key="1">
    <source>
        <dbReference type="SAM" id="MobiDB-lite"/>
    </source>
</evidence>
<feature type="compositionally biased region" description="Polar residues" evidence="1">
    <location>
        <begin position="23"/>
        <end position="34"/>
    </location>
</feature>
<organism evidence="2 3">
    <name type="scientific">Pterulicium gracile</name>
    <dbReference type="NCBI Taxonomy" id="1884261"/>
    <lineage>
        <taxon>Eukaryota</taxon>
        <taxon>Fungi</taxon>
        <taxon>Dikarya</taxon>
        <taxon>Basidiomycota</taxon>
        <taxon>Agaricomycotina</taxon>
        <taxon>Agaricomycetes</taxon>
        <taxon>Agaricomycetidae</taxon>
        <taxon>Agaricales</taxon>
        <taxon>Pleurotineae</taxon>
        <taxon>Pterulaceae</taxon>
        <taxon>Pterulicium</taxon>
    </lineage>
</organism>
<dbReference type="EMBL" id="ML178823">
    <property type="protein sequence ID" value="TFL02195.1"/>
    <property type="molecule type" value="Genomic_DNA"/>
</dbReference>
<evidence type="ECO:0000313" key="3">
    <source>
        <dbReference type="Proteomes" id="UP000305067"/>
    </source>
</evidence>
<sequence>MLTICLFASLLQYRYPPGMRLQQHPTGNAGSPSASEGGGFNPGGPASNGTPGAPPNPYGSPAGLPQRKPMNMMPLSPALNGIQGKDGQGQQPPQGKDGVKQSGPSNAASPRNPPGPSQSVPPPSSGTPGPMGVASPLPGGQSQSQPPPSATPSQQQPGGAQNGPLPPPQQQQPGAGSLGDMTFPTFLSMDALGGDEYDFRTGGEDINFDRDFGQWFNPDDAMGMGFGELK</sequence>
<gene>
    <name evidence="2" type="ORF">BDV98DRAFT_54491</name>
</gene>
<feature type="compositionally biased region" description="Low complexity" evidence="1">
    <location>
        <begin position="126"/>
        <end position="144"/>
    </location>
</feature>
<dbReference type="Proteomes" id="UP000305067">
    <property type="component" value="Unassembled WGS sequence"/>
</dbReference>
<feature type="compositionally biased region" description="Pro residues" evidence="1">
    <location>
        <begin position="111"/>
        <end position="125"/>
    </location>
</feature>
<keyword evidence="3" id="KW-1185">Reference proteome</keyword>